<dbReference type="PROSITE" id="PS00107">
    <property type="entry name" value="PROTEIN_KINASE_ATP"/>
    <property type="match status" value="1"/>
</dbReference>
<evidence type="ECO:0000256" key="1">
    <source>
        <dbReference type="ARBA" id="ARBA00001946"/>
    </source>
</evidence>
<dbReference type="GO" id="GO:0005524">
    <property type="term" value="F:ATP binding"/>
    <property type="evidence" value="ECO:0007669"/>
    <property type="project" value="UniProtKB-UniRule"/>
</dbReference>
<comment type="catalytic activity">
    <reaction evidence="10">
        <text>L-threonyl-[protein] + ATP = O-phospho-L-threonyl-[protein] + ADP + H(+)</text>
        <dbReference type="Rhea" id="RHEA:46608"/>
        <dbReference type="Rhea" id="RHEA-COMP:11060"/>
        <dbReference type="Rhea" id="RHEA-COMP:11605"/>
        <dbReference type="ChEBI" id="CHEBI:15378"/>
        <dbReference type="ChEBI" id="CHEBI:30013"/>
        <dbReference type="ChEBI" id="CHEBI:30616"/>
        <dbReference type="ChEBI" id="CHEBI:61977"/>
        <dbReference type="ChEBI" id="CHEBI:456216"/>
        <dbReference type="EC" id="2.7.11.1"/>
    </reaction>
</comment>
<keyword evidence="13" id="KW-0472">Membrane</keyword>
<keyword evidence="8" id="KW-0418">Kinase</keyword>
<keyword evidence="9 12" id="KW-0067">ATP-binding</keyword>
<dbReference type="Gene3D" id="3.30.200.20">
    <property type="entry name" value="Phosphorylase Kinase, domain 1"/>
    <property type="match status" value="2"/>
</dbReference>
<evidence type="ECO:0000259" key="14">
    <source>
        <dbReference type="PROSITE" id="PS50011"/>
    </source>
</evidence>
<accession>A0A3P7I0K6</accession>
<dbReference type="InterPro" id="IPR008271">
    <property type="entry name" value="Ser/Thr_kinase_AS"/>
</dbReference>
<dbReference type="PANTHER" id="PTHR24347">
    <property type="entry name" value="SERINE/THREONINE-PROTEIN KINASE"/>
    <property type="match status" value="1"/>
</dbReference>
<evidence type="ECO:0000256" key="10">
    <source>
        <dbReference type="ARBA" id="ARBA00047899"/>
    </source>
</evidence>
<dbReference type="FunFam" id="1.10.510.10:FF:000571">
    <property type="entry name" value="Maternal embryonic leucine zipper kinase"/>
    <property type="match status" value="1"/>
</dbReference>
<keyword evidence="7 12" id="KW-0547">Nucleotide-binding</keyword>
<comment type="similarity">
    <text evidence="2">Belongs to the protein kinase superfamily. CAMK Ser/Thr protein kinase family.</text>
</comment>
<evidence type="ECO:0000256" key="5">
    <source>
        <dbReference type="ARBA" id="ARBA00022553"/>
    </source>
</evidence>
<evidence type="ECO:0000256" key="9">
    <source>
        <dbReference type="ARBA" id="ARBA00022840"/>
    </source>
</evidence>
<evidence type="ECO:0000256" key="3">
    <source>
        <dbReference type="ARBA" id="ARBA00012513"/>
    </source>
</evidence>
<dbReference type="EMBL" id="UYWY01020115">
    <property type="protein sequence ID" value="VDM40555.1"/>
    <property type="molecule type" value="Genomic_DNA"/>
</dbReference>
<evidence type="ECO:0000313" key="15">
    <source>
        <dbReference type="EMBL" id="VDM40555.1"/>
    </source>
</evidence>
<evidence type="ECO:0000256" key="7">
    <source>
        <dbReference type="ARBA" id="ARBA00022741"/>
    </source>
</evidence>
<name>A0A3P7I0K6_TOXCA</name>
<keyword evidence="4" id="KW-0723">Serine/threonine-protein kinase</keyword>
<keyword evidence="5" id="KW-0597">Phosphoprotein</keyword>
<keyword evidence="6" id="KW-0808">Transferase</keyword>
<dbReference type="SMART" id="SM00220">
    <property type="entry name" value="S_TKc"/>
    <property type="match status" value="1"/>
</dbReference>
<evidence type="ECO:0000256" key="11">
    <source>
        <dbReference type="ARBA" id="ARBA00048679"/>
    </source>
</evidence>
<reference evidence="15" key="1">
    <citation type="submission" date="2018-11" db="EMBL/GenBank/DDBJ databases">
        <authorList>
            <consortium name="Pathogen Informatics"/>
        </authorList>
    </citation>
    <scope>NUCLEOTIDE SEQUENCE [LARGE SCALE GENOMIC DNA]</scope>
</reference>
<feature type="transmembrane region" description="Helical" evidence="13">
    <location>
        <begin position="232"/>
        <end position="251"/>
    </location>
</feature>
<dbReference type="Gene3D" id="4.10.1170.10">
    <property type="entry name" value="MAP kinase activated protein kinase 2"/>
    <property type="match status" value="1"/>
</dbReference>
<feature type="binding site" evidence="12">
    <location>
        <position position="69"/>
    </location>
    <ligand>
        <name>ATP</name>
        <dbReference type="ChEBI" id="CHEBI:30616"/>
    </ligand>
</feature>
<feature type="domain" description="Protein kinase" evidence="14">
    <location>
        <begin position="418"/>
        <end position="548"/>
    </location>
</feature>
<evidence type="ECO:0000256" key="4">
    <source>
        <dbReference type="ARBA" id="ARBA00022527"/>
    </source>
</evidence>
<dbReference type="Pfam" id="PF00069">
    <property type="entry name" value="Pkinase"/>
    <property type="match status" value="2"/>
</dbReference>
<dbReference type="GO" id="GO:0035095">
    <property type="term" value="P:behavioral response to nicotine"/>
    <property type="evidence" value="ECO:0007669"/>
    <property type="project" value="UniProtKB-ARBA"/>
</dbReference>
<dbReference type="SUPFAM" id="SSF56112">
    <property type="entry name" value="Protein kinase-like (PK-like)"/>
    <property type="match status" value="2"/>
</dbReference>
<dbReference type="Gene3D" id="1.10.510.10">
    <property type="entry name" value="Transferase(Phosphotransferase) domain 1"/>
    <property type="match status" value="2"/>
</dbReference>
<dbReference type="AlphaFoldDB" id="A0A3P7I0K6"/>
<dbReference type="EC" id="2.7.11.1" evidence="3"/>
<dbReference type="PROSITE" id="PS50011">
    <property type="entry name" value="PROTEIN_KINASE_DOM"/>
    <property type="match status" value="2"/>
</dbReference>
<dbReference type="FunFam" id="3.30.200.20:FF:000156">
    <property type="entry name" value="MAP kinase-activated protein kinase 3"/>
    <property type="match status" value="2"/>
</dbReference>
<dbReference type="GO" id="GO:0004674">
    <property type="term" value="F:protein serine/threonine kinase activity"/>
    <property type="evidence" value="ECO:0007669"/>
    <property type="project" value="UniProtKB-KW"/>
</dbReference>
<evidence type="ECO:0000256" key="8">
    <source>
        <dbReference type="ARBA" id="ARBA00022777"/>
    </source>
</evidence>
<sequence length="548" mass="63037">MYYFLQVRKVEAEKTHQAEFITPPTTPLELHRHPIQDDYTISGEILGTGVSGMVRVAYRKKDGLKCALKVLPDKPLSHREIELQYIAGQHPHVVRILDVYENYLRQSKCLFVIMEYMGGLSNLIRSLLEQLAGGALFERIKRGDLTEHETARIMRDIGSAVAYLHSLGIAHRDIKPENVLYSNEGVLKLADFGFAKQSAKEEKLPLQTACYTPYYVAPEILRRDRYDKSCDMWSLGVVMYILLCGLAPFYSRGDSDFSVGMRRRIKKGSYTFPSPEWDRISEEAKSLVRRLLVTNPEQRLTAEEMMKDDWIVRWSFAPKTPLYTKSNLNEEELRKIQEMMGMELTGMRAANEVLIKPLADSNNRILARRRQMRTPNAPTHEANGNVTLPYEVSKIRSERYVLPRKLPLHTHSTLKDYKVTDEVIGTGASGPIRLIQRRCNGEKFVLKILLDGATARREVELQFLACQHAHIVPVVDVYQNLFRDCRCLFVIMEYMSGGQLFERIKTKHLHITEREVLRIVRDLGSAIAYIHSLGIVHRDIKPENIMYS</sequence>
<keyword evidence="13" id="KW-0812">Transmembrane</keyword>
<feature type="domain" description="Protein kinase" evidence="14">
    <location>
        <begin position="40"/>
        <end position="311"/>
    </location>
</feature>
<evidence type="ECO:0000256" key="2">
    <source>
        <dbReference type="ARBA" id="ARBA00006692"/>
    </source>
</evidence>
<organism evidence="15">
    <name type="scientific">Toxocara canis</name>
    <name type="common">Canine roundworm</name>
    <dbReference type="NCBI Taxonomy" id="6265"/>
    <lineage>
        <taxon>Eukaryota</taxon>
        <taxon>Metazoa</taxon>
        <taxon>Ecdysozoa</taxon>
        <taxon>Nematoda</taxon>
        <taxon>Chromadorea</taxon>
        <taxon>Rhabditida</taxon>
        <taxon>Spirurina</taxon>
        <taxon>Ascaridomorpha</taxon>
        <taxon>Ascaridoidea</taxon>
        <taxon>Toxocaridae</taxon>
        <taxon>Toxocara</taxon>
    </lineage>
</organism>
<protein>
    <recommendedName>
        <fullName evidence="3">non-specific serine/threonine protein kinase</fullName>
        <ecNumber evidence="3">2.7.11.1</ecNumber>
    </recommendedName>
</protein>
<comment type="cofactor">
    <cofactor evidence="1">
        <name>Mg(2+)</name>
        <dbReference type="ChEBI" id="CHEBI:18420"/>
    </cofactor>
</comment>
<dbReference type="InterPro" id="IPR017441">
    <property type="entry name" value="Protein_kinase_ATP_BS"/>
</dbReference>
<dbReference type="InterPro" id="IPR027442">
    <property type="entry name" value="MAPKAPK_C"/>
</dbReference>
<evidence type="ECO:0000256" key="13">
    <source>
        <dbReference type="SAM" id="Phobius"/>
    </source>
</evidence>
<dbReference type="InterPro" id="IPR011009">
    <property type="entry name" value="Kinase-like_dom_sf"/>
</dbReference>
<comment type="catalytic activity">
    <reaction evidence="11">
        <text>L-seryl-[protein] + ATP = O-phospho-L-seryl-[protein] + ADP + H(+)</text>
        <dbReference type="Rhea" id="RHEA:17989"/>
        <dbReference type="Rhea" id="RHEA-COMP:9863"/>
        <dbReference type="Rhea" id="RHEA-COMP:11604"/>
        <dbReference type="ChEBI" id="CHEBI:15378"/>
        <dbReference type="ChEBI" id="CHEBI:29999"/>
        <dbReference type="ChEBI" id="CHEBI:30616"/>
        <dbReference type="ChEBI" id="CHEBI:83421"/>
        <dbReference type="ChEBI" id="CHEBI:456216"/>
        <dbReference type="EC" id="2.7.11.1"/>
    </reaction>
</comment>
<evidence type="ECO:0000256" key="6">
    <source>
        <dbReference type="ARBA" id="ARBA00022679"/>
    </source>
</evidence>
<dbReference type="InterPro" id="IPR000719">
    <property type="entry name" value="Prot_kinase_dom"/>
</dbReference>
<gene>
    <name evidence="15" type="ORF">TCNE_LOCUS9234</name>
</gene>
<evidence type="ECO:0000256" key="12">
    <source>
        <dbReference type="PROSITE-ProRule" id="PRU10141"/>
    </source>
</evidence>
<dbReference type="GO" id="GO:0019901">
    <property type="term" value="F:protein kinase binding"/>
    <property type="evidence" value="ECO:0007669"/>
    <property type="project" value="UniProtKB-ARBA"/>
</dbReference>
<dbReference type="PROSITE" id="PS00108">
    <property type="entry name" value="PROTEIN_KINASE_ST"/>
    <property type="match status" value="2"/>
</dbReference>
<keyword evidence="13" id="KW-1133">Transmembrane helix</keyword>
<proteinExistence type="inferred from homology"/>